<sequence>MRTMEEVIESLNRRNAMIEEARAGKGPVCPKCKSGHIKCQGEMYFYCNNPSCDMSITIEPKRD</sequence>
<reference evidence="1" key="1">
    <citation type="journal article" date="2021" name="Proc. Natl. Acad. Sci. U.S.A.">
        <title>A Catalog of Tens of Thousands of Viruses from Human Metagenomes Reveals Hidden Associations with Chronic Diseases.</title>
        <authorList>
            <person name="Tisza M.J."/>
            <person name="Buck C.B."/>
        </authorList>
    </citation>
    <scope>NUCLEOTIDE SEQUENCE</scope>
    <source>
        <strain evidence="1">Ctdd214</strain>
    </source>
</reference>
<protein>
    <submittedName>
        <fullName evidence="1">NAD-dependent DNA ligase C4 zinc finger domain</fullName>
    </submittedName>
</protein>
<dbReference type="GO" id="GO:0016874">
    <property type="term" value="F:ligase activity"/>
    <property type="evidence" value="ECO:0007669"/>
    <property type="project" value="UniProtKB-KW"/>
</dbReference>
<proteinExistence type="predicted"/>
<evidence type="ECO:0000313" key="1">
    <source>
        <dbReference type="EMBL" id="DAG02162.1"/>
    </source>
</evidence>
<keyword evidence="1" id="KW-0436">Ligase</keyword>
<name>A0A8S5V5X7_9CAUD</name>
<accession>A0A8S5V5X7</accession>
<dbReference type="EMBL" id="BK016204">
    <property type="protein sequence ID" value="DAG02162.1"/>
    <property type="molecule type" value="Genomic_DNA"/>
</dbReference>
<organism evidence="1">
    <name type="scientific">Siphoviridae sp. ctdd214</name>
    <dbReference type="NCBI Taxonomy" id="2825581"/>
    <lineage>
        <taxon>Viruses</taxon>
        <taxon>Duplodnaviria</taxon>
        <taxon>Heunggongvirae</taxon>
        <taxon>Uroviricota</taxon>
        <taxon>Caudoviricetes</taxon>
    </lineage>
</organism>